<dbReference type="Gene3D" id="2.60.40.10">
    <property type="entry name" value="Immunoglobulins"/>
    <property type="match status" value="1"/>
</dbReference>
<dbReference type="InterPro" id="IPR026341">
    <property type="entry name" value="T9SS_type_B"/>
</dbReference>
<protein>
    <submittedName>
        <fullName evidence="1">Gliding motility-associated C-terminal domain-containing protein</fullName>
    </submittedName>
</protein>
<dbReference type="Proteomes" id="UP000566071">
    <property type="component" value="Unassembled WGS sequence"/>
</dbReference>
<dbReference type="EMBL" id="JABFCR010000011">
    <property type="protein sequence ID" value="NNU33475.1"/>
    <property type="molecule type" value="Genomic_DNA"/>
</dbReference>
<reference evidence="1 2" key="1">
    <citation type="submission" date="2020-05" db="EMBL/GenBank/DDBJ databases">
        <authorList>
            <person name="Khan S.A."/>
            <person name="Jeon C.O."/>
            <person name="Chun B.H."/>
        </authorList>
    </citation>
    <scope>NUCLEOTIDE SEQUENCE [LARGE SCALE GENOMIC DNA]</scope>
    <source>
        <strain evidence="1 2">S1162</strain>
    </source>
</reference>
<dbReference type="InterPro" id="IPR013783">
    <property type="entry name" value="Ig-like_fold"/>
</dbReference>
<dbReference type="NCBIfam" id="TIGR04131">
    <property type="entry name" value="Bac_Flav_CTERM"/>
    <property type="match status" value="1"/>
</dbReference>
<sequence>MNASATGDSLKYQWSPAIGLSSTTILDPVITVTKDITYTLTVTNNKGCSVSDNVNIKALLDPVVPNTFTPNNDGINDKWDIKYLDSFSSCTVDVFNRNGQKVFSSIGYKTAWDGQSNNSNLPFGVYYYIIDLKNGRKPVKGYVTIIR</sequence>
<dbReference type="RefSeq" id="WP_175269172.1">
    <property type="nucleotide sequence ID" value="NZ_JABFCR010000011.1"/>
</dbReference>
<accession>A0ABX1W037</accession>
<keyword evidence="2" id="KW-1185">Reference proteome</keyword>
<name>A0ABX1W037_9SPHI</name>
<evidence type="ECO:0000313" key="2">
    <source>
        <dbReference type="Proteomes" id="UP000566071"/>
    </source>
</evidence>
<proteinExistence type="predicted"/>
<dbReference type="Pfam" id="PF13585">
    <property type="entry name" value="CHU_C"/>
    <property type="match status" value="1"/>
</dbReference>
<gene>
    <name evidence="1" type="ORF">HK413_03630</name>
</gene>
<evidence type="ECO:0000313" key="1">
    <source>
        <dbReference type="EMBL" id="NNU33475.1"/>
    </source>
</evidence>
<comment type="caution">
    <text evidence="1">The sequence shown here is derived from an EMBL/GenBank/DDBJ whole genome shotgun (WGS) entry which is preliminary data.</text>
</comment>
<organism evidence="1 2">
    <name type="scientific">Mucilaginibacter humi</name>
    <dbReference type="NCBI Taxonomy" id="2732510"/>
    <lineage>
        <taxon>Bacteria</taxon>
        <taxon>Pseudomonadati</taxon>
        <taxon>Bacteroidota</taxon>
        <taxon>Sphingobacteriia</taxon>
        <taxon>Sphingobacteriales</taxon>
        <taxon>Sphingobacteriaceae</taxon>
        <taxon>Mucilaginibacter</taxon>
    </lineage>
</organism>